<comment type="similarity">
    <text evidence="6">Belongs to the ThrE exporter (TC 2.A.79) family.</text>
</comment>
<dbReference type="GO" id="GO:0022857">
    <property type="term" value="F:transmembrane transporter activity"/>
    <property type="evidence" value="ECO:0007669"/>
    <property type="project" value="InterPro"/>
</dbReference>
<keyword evidence="10" id="KW-1185">Reference proteome</keyword>
<accession>A0A1W1X967</accession>
<protein>
    <submittedName>
        <fullName evidence="9">Uncharacterized membrane protein YjjP, DUF1212 family</fullName>
    </submittedName>
</protein>
<evidence type="ECO:0000256" key="2">
    <source>
        <dbReference type="ARBA" id="ARBA00022475"/>
    </source>
</evidence>
<evidence type="ECO:0000256" key="1">
    <source>
        <dbReference type="ARBA" id="ARBA00004651"/>
    </source>
</evidence>
<dbReference type="GO" id="GO:0015744">
    <property type="term" value="P:succinate transport"/>
    <property type="evidence" value="ECO:0007669"/>
    <property type="project" value="TreeGrafter"/>
</dbReference>
<feature type="transmembrane region" description="Helical" evidence="7">
    <location>
        <begin position="221"/>
        <end position="240"/>
    </location>
</feature>
<keyword evidence="5 7" id="KW-0472">Membrane</keyword>
<keyword evidence="2" id="KW-1003">Cell membrane</keyword>
<feature type="transmembrane region" description="Helical" evidence="7">
    <location>
        <begin position="195"/>
        <end position="215"/>
    </location>
</feature>
<evidence type="ECO:0000256" key="4">
    <source>
        <dbReference type="ARBA" id="ARBA00022989"/>
    </source>
</evidence>
<keyword evidence="3 7" id="KW-0812">Transmembrane</keyword>
<feature type="domain" description="Threonine/serine exporter-like N-terminal" evidence="8">
    <location>
        <begin position="39"/>
        <end position="275"/>
    </location>
</feature>
<evidence type="ECO:0000256" key="7">
    <source>
        <dbReference type="SAM" id="Phobius"/>
    </source>
</evidence>
<dbReference type="InterPro" id="IPR050539">
    <property type="entry name" value="ThrE_Dicarb/AminoAcid_Exp"/>
</dbReference>
<dbReference type="PANTHER" id="PTHR34390:SF2">
    <property type="entry name" value="SUCCINATE TRANSPORTER SUBUNIT YJJP-RELATED"/>
    <property type="match status" value="1"/>
</dbReference>
<gene>
    <name evidence="9" type="ORF">SAMN02745857_00970</name>
</gene>
<dbReference type="RefSeq" id="WP_176216779.1">
    <property type="nucleotide sequence ID" value="NZ_FWXD01000004.1"/>
</dbReference>
<dbReference type="GO" id="GO:0005886">
    <property type="term" value="C:plasma membrane"/>
    <property type="evidence" value="ECO:0007669"/>
    <property type="project" value="UniProtKB-SubCell"/>
</dbReference>
<evidence type="ECO:0000256" key="3">
    <source>
        <dbReference type="ARBA" id="ARBA00022692"/>
    </source>
</evidence>
<feature type="transmembrane region" description="Helical" evidence="7">
    <location>
        <begin position="143"/>
        <end position="163"/>
    </location>
</feature>
<evidence type="ECO:0000256" key="6">
    <source>
        <dbReference type="ARBA" id="ARBA00034125"/>
    </source>
</evidence>
<sequence length="278" mass="28308">MNRLAPPVPNDLTPAPSPCPAPPAIEATASMALSRVLNLALQAGLLAHQSGSATHATSLLMQRVARCLGAERVDVLISSTNVGITITVGNQSETAMRKAPHLGADFALLCALTRWVRQLEDHALTLAGAEDALAALATPCPHYPLPLVVGMVGLACGGFAALFGGDPVAIAITTLGAACGSAVKTWLARRHFSPAVFATVASFVALLLTGALRGLSATPSAALAASVLFLIPGVPLINAASDLLNANYLNGMVRLTLSAVVVFGIALGMSLALRMIGL</sequence>
<name>A0A1W1X967_9NEIS</name>
<dbReference type="InterPro" id="IPR010619">
    <property type="entry name" value="ThrE-like_N"/>
</dbReference>
<dbReference type="AlphaFoldDB" id="A0A1W1X967"/>
<dbReference type="Proteomes" id="UP000192761">
    <property type="component" value="Unassembled WGS sequence"/>
</dbReference>
<feature type="transmembrane region" description="Helical" evidence="7">
    <location>
        <begin position="169"/>
        <end position="188"/>
    </location>
</feature>
<feature type="transmembrane region" description="Helical" evidence="7">
    <location>
        <begin position="252"/>
        <end position="276"/>
    </location>
</feature>
<dbReference type="EMBL" id="FWXD01000004">
    <property type="protein sequence ID" value="SMC20456.1"/>
    <property type="molecule type" value="Genomic_DNA"/>
</dbReference>
<evidence type="ECO:0000256" key="5">
    <source>
        <dbReference type="ARBA" id="ARBA00023136"/>
    </source>
</evidence>
<dbReference type="STRING" id="1121001.SAMN02745857_00970"/>
<dbReference type="Pfam" id="PF06738">
    <property type="entry name" value="ThrE"/>
    <property type="match status" value="1"/>
</dbReference>
<comment type="subcellular location">
    <subcellularLocation>
        <location evidence="1">Cell membrane</location>
        <topology evidence="1">Multi-pass membrane protein</topology>
    </subcellularLocation>
</comment>
<reference evidence="9 10" key="1">
    <citation type="submission" date="2017-04" db="EMBL/GenBank/DDBJ databases">
        <authorList>
            <person name="Afonso C.L."/>
            <person name="Miller P.J."/>
            <person name="Scott M.A."/>
            <person name="Spackman E."/>
            <person name="Goraichik I."/>
            <person name="Dimitrov K.M."/>
            <person name="Suarez D.L."/>
            <person name="Swayne D.E."/>
        </authorList>
    </citation>
    <scope>NUCLEOTIDE SEQUENCE [LARGE SCALE GENOMIC DNA]</scope>
    <source>
        <strain evidence="9 10">DSM 23236</strain>
    </source>
</reference>
<evidence type="ECO:0000259" key="8">
    <source>
        <dbReference type="Pfam" id="PF06738"/>
    </source>
</evidence>
<dbReference type="PANTHER" id="PTHR34390">
    <property type="entry name" value="UPF0442 PROTEIN YJJB-RELATED"/>
    <property type="match status" value="1"/>
</dbReference>
<evidence type="ECO:0000313" key="9">
    <source>
        <dbReference type="EMBL" id="SMC20456.1"/>
    </source>
</evidence>
<evidence type="ECO:0000313" key="10">
    <source>
        <dbReference type="Proteomes" id="UP000192761"/>
    </source>
</evidence>
<organism evidence="9 10">
    <name type="scientific">Andreprevotia lacus DSM 23236</name>
    <dbReference type="NCBI Taxonomy" id="1121001"/>
    <lineage>
        <taxon>Bacteria</taxon>
        <taxon>Pseudomonadati</taxon>
        <taxon>Pseudomonadota</taxon>
        <taxon>Betaproteobacteria</taxon>
        <taxon>Neisseriales</taxon>
        <taxon>Chitinibacteraceae</taxon>
        <taxon>Andreprevotia</taxon>
    </lineage>
</organism>
<keyword evidence="4 7" id="KW-1133">Transmembrane helix</keyword>
<proteinExistence type="inferred from homology"/>